<feature type="region of interest" description="Disordered" evidence="1">
    <location>
        <begin position="168"/>
        <end position="226"/>
    </location>
</feature>
<reference evidence="3" key="1">
    <citation type="submission" date="2022-12" db="EMBL/GenBank/DDBJ databases">
        <title>Chromosome-level genome assembly of the bean flower thrips Megalurothrips usitatus.</title>
        <authorList>
            <person name="Ma L."/>
            <person name="Liu Q."/>
            <person name="Li H."/>
            <person name="Cai W."/>
        </authorList>
    </citation>
    <scope>NUCLEOTIDE SEQUENCE</scope>
    <source>
        <strain evidence="3">Cailab_2022a</strain>
    </source>
</reference>
<evidence type="ECO:0000313" key="3">
    <source>
        <dbReference type="EMBL" id="KAJ1525468.1"/>
    </source>
</evidence>
<comment type="caution">
    <text evidence="3">The sequence shown here is derived from an EMBL/GenBank/DDBJ whole genome shotgun (WGS) entry which is preliminary data.</text>
</comment>
<keyword evidence="4" id="KW-1185">Reference proteome</keyword>
<evidence type="ECO:0000256" key="2">
    <source>
        <dbReference type="SAM" id="Phobius"/>
    </source>
</evidence>
<keyword evidence="2" id="KW-0812">Transmembrane</keyword>
<gene>
    <name evidence="3" type="ORF">ONE63_010278</name>
</gene>
<keyword evidence="2" id="KW-1133">Transmembrane helix</keyword>
<feature type="transmembrane region" description="Helical" evidence="2">
    <location>
        <begin position="49"/>
        <end position="75"/>
    </location>
</feature>
<sequence>MARSIEECNAILRNLSQELRSRCPAGDQYCCYLHCCFVVRQPKELWETWYFWFGMAVVALLLVTSAGSFAVGMCARKRHQLIRVHHQPGAGAGLGPGLGAAEAEGGHCGGMTVNLARATATAPVTAVTGPDGLIQPYVAGTGDGALGLPAEVAARYKTQGTPTATAIFRGRADSAEGGSGSLDQDGDVDEGDEGDDGEDVAGPLEPAYPPMQPVTIVRGPLPEGGYRHTETFTELVLPPGYVDPQPSHKHP</sequence>
<organism evidence="3 4">
    <name type="scientific">Megalurothrips usitatus</name>
    <name type="common">bean blossom thrips</name>
    <dbReference type="NCBI Taxonomy" id="439358"/>
    <lineage>
        <taxon>Eukaryota</taxon>
        <taxon>Metazoa</taxon>
        <taxon>Ecdysozoa</taxon>
        <taxon>Arthropoda</taxon>
        <taxon>Hexapoda</taxon>
        <taxon>Insecta</taxon>
        <taxon>Pterygota</taxon>
        <taxon>Neoptera</taxon>
        <taxon>Paraneoptera</taxon>
        <taxon>Thysanoptera</taxon>
        <taxon>Terebrantia</taxon>
        <taxon>Thripoidea</taxon>
        <taxon>Thripidae</taxon>
        <taxon>Megalurothrips</taxon>
    </lineage>
</organism>
<keyword evidence="2" id="KW-0472">Membrane</keyword>
<name>A0AAV7XL15_9NEOP</name>
<evidence type="ECO:0000313" key="4">
    <source>
        <dbReference type="Proteomes" id="UP001075354"/>
    </source>
</evidence>
<evidence type="ECO:0000256" key="1">
    <source>
        <dbReference type="SAM" id="MobiDB-lite"/>
    </source>
</evidence>
<feature type="compositionally biased region" description="Acidic residues" evidence="1">
    <location>
        <begin position="184"/>
        <end position="199"/>
    </location>
</feature>
<proteinExistence type="predicted"/>
<evidence type="ECO:0008006" key="5">
    <source>
        <dbReference type="Google" id="ProtNLM"/>
    </source>
</evidence>
<accession>A0AAV7XL15</accession>
<dbReference type="EMBL" id="JAPTSV010000008">
    <property type="protein sequence ID" value="KAJ1525468.1"/>
    <property type="molecule type" value="Genomic_DNA"/>
</dbReference>
<dbReference type="AlphaFoldDB" id="A0AAV7XL15"/>
<protein>
    <recommendedName>
        <fullName evidence="5">Vesicular, overexpressed in cancer, prosurvival protein 1</fullName>
    </recommendedName>
</protein>
<dbReference type="Proteomes" id="UP001075354">
    <property type="component" value="Chromosome 8"/>
</dbReference>